<feature type="domain" description="Phospholipase A2-like central" evidence="9">
    <location>
        <begin position="28"/>
        <end position="146"/>
    </location>
</feature>
<keyword evidence="2 8" id="KW-0964">Secreted</keyword>
<feature type="active site" evidence="4">
    <location>
        <position position="75"/>
    </location>
</feature>
<dbReference type="PROSITE" id="PS00118">
    <property type="entry name" value="PA2_HIS"/>
    <property type="match status" value="1"/>
</dbReference>
<comment type="subcellular location">
    <subcellularLocation>
        <location evidence="1 8">Secreted</location>
    </subcellularLocation>
</comment>
<dbReference type="PANTHER" id="PTHR11716">
    <property type="entry name" value="PHOSPHOLIPASE A2 FAMILY MEMBER"/>
    <property type="match status" value="1"/>
</dbReference>
<dbReference type="FunFam" id="1.20.90.10:FF:000007">
    <property type="entry name" value="Acidic phospholipase A2"/>
    <property type="match status" value="1"/>
</dbReference>
<dbReference type="AlphaFoldDB" id="Q45Z48"/>
<feature type="disulfide bond" evidence="6">
    <location>
        <begin position="88"/>
        <end position="112"/>
    </location>
</feature>
<dbReference type="GO" id="GO:0005576">
    <property type="term" value="C:extracellular region"/>
    <property type="evidence" value="ECO:0007669"/>
    <property type="project" value="UniProtKB-SubCell"/>
</dbReference>
<organism evidence="10">
    <name type="scientific">Oxyuranus scutellatus</name>
    <name type="common">Coastal taipan</name>
    <dbReference type="NCBI Taxonomy" id="8668"/>
    <lineage>
        <taxon>Eukaryota</taxon>
        <taxon>Metazoa</taxon>
        <taxon>Chordata</taxon>
        <taxon>Craniata</taxon>
        <taxon>Vertebrata</taxon>
        <taxon>Euteleostomi</taxon>
        <taxon>Lepidosauria</taxon>
        <taxon>Squamata</taxon>
        <taxon>Bifurcata</taxon>
        <taxon>Unidentata</taxon>
        <taxon>Episquamata</taxon>
        <taxon>Toxicofera</taxon>
        <taxon>Serpentes</taxon>
        <taxon>Colubroidea</taxon>
        <taxon>Elapidae</taxon>
        <taxon>Hydrophiinae</taxon>
        <taxon>Oxyuranus</taxon>
    </lineage>
</organism>
<dbReference type="GO" id="GO:0050482">
    <property type="term" value="P:arachidonate secretion"/>
    <property type="evidence" value="ECO:0007669"/>
    <property type="project" value="InterPro"/>
</dbReference>
<feature type="binding site" evidence="5">
    <location>
        <position position="76"/>
    </location>
    <ligand>
        <name>Ca(2+)</name>
        <dbReference type="ChEBI" id="CHEBI:29108"/>
    </ligand>
</feature>
<dbReference type="InterPro" id="IPR016090">
    <property type="entry name" value="PLA2-like_dom"/>
</dbReference>
<evidence type="ECO:0000313" key="10">
    <source>
        <dbReference type="EMBL" id="AAZ22636.1"/>
    </source>
</evidence>
<feature type="disulfide bond" evidence="6">
    <location>
        <begin position="71"/>
        <end position="126"/>
    </location>
</feature>
<dbReference type="SMART" id="SM00085">
    <property type="entry name" value="PA2c"/>
    <property type="match status" value="1"/>
</dbReference>
<feature type="binding site" evidence="5">
    <location>
        <position position="57"/>
    </location>
    <ligand>
        <name>Ca(2+)</name>
        <dbReference type="ChEBI" id="CHEBI:29108"/>
    </ligand>
</feature>
<dbReference type="Pfam" id="PF00068">
    <property type="entry name" value="Phospholip_A2_1"/>
    <property type="match status" value="1"/>
</dbReference>
<evidence type="ECO:0000256" key="6">
    <source>
        <dbReference type="PIRSR" id="PIRSR601211-3"/>
    </source>
</evidence>
<evidence type="ECO:0000256" key="3">
    <source>
        <dbReference type="ARBA" id="ARBA00023157"/>
    </source>
</evidence>
<keyword evidence="5" id="KW-0479">Metal-binding</keyword>
<reference evidence="10" key="1">
    <citation type="journal article" date="2005" name="Cell. Mol. Life Sci.">
        <title>Identification and analysis of venom gland-specific genes from the coastal taipan (Oxyuranus scutellatus) and related species.</title>
        <authorList>
            <person name="St Pierre L."/>
            <person name="Woods R."/>
            <person name="Earl S."/>
            <person name="Masci P.P."/>
            <person name="Lavin M.F."/>
        </authorList>
    </citation>
    <scope>NUCLEOTIDE SEQUENCE</scope>
</reference>
<dbReference type="InterPro" id="IPR033112">
    <property type="entry name" value="PLA2_Asp_AS"/>
</dbReference>
<feature type="signal peptide" evidence="8">
    <location>
        <begin position="1"/>
        <end position="19"/>
    </location>
</feature>
<feature type="chain" id="PRO_5001390860" evidence="8">
    <location>
        <begin position="20"/>
        <end position="146"/>
    </location>
</feature>
<dbReference type="PANTHER" id="PTHR11716:SF51">
    <property type="entry name" value="PHOSPHOLIPASE A2"/>
    <property type="match status" value="1"/>
</dbReference>
<dbReference type="InterPro" id="IPR033113">
    <property type="entry name" value="PLA2_histidine"/>
</dbReference>
<dbReference type="GO" id="GO:0005509">
    <property type="term" value="F:calcium ion binding"/>
    <property type="evidence" value="ECO:0007669"/>
    <property type="project" value="InterPro"/>
</dbReference>
<keyword evidence="5" id="KW-0106">Calcium</keyword>
<sequence length="146" mass="16533">MHPAHLLVLLAVCVSLLGASDIPPLPLNLLQFGYMIRCANRRTRPVWHYMDYGCYCGKGGSGTPVDDLDRCCQVHDECYGEAKRRFRCAPYWTLYSWKCYGTAPSCNTKTQCEGFVCNCDAKAAECFARSPYQPSNRNINTKERCK</sequence>
<feature type="disulfide bond" evidence="6">
    <location>
        <begin position="56"/>
        <end position="72"/>
    </location>
</feature>
<feature type="active site" evidence="4">
    <location>
        <position position="120"/>
    </location>
</feature>
<dbReference type="PRINTS" id="PR00389">
    <property type="entry name" value="PHPHLIPASEA2"/>
</dbReference>
<comment type="similarity">
    <text evidence="7">Belongs to the phospholipase A2 family.</text>
</comment>
<dbReference type="PROSITE" id="PS00119">
    <property type="entry name" value="PA2_ASP"/>
    <property type="match status" value="1"/>
</dbReference>
<evidence type="ECO:0000259" key="9">
    <source>
        <dbReference type="SMART" id="SM00085"/>
    </source>
</evidence>
<dbReference type="InterPro" id="IPR036444">
    <property type="entry name" value="PLipase_A2_dom_sf"/>
</dbReference>
<dbReference type="GO" id="GO:0047498">
    <property type="term" value="F:calcium-dependent phospholipase A2 activity"/>
    <property type="evidence" value="ECO:0007669"/>
    <property type="project" value="TreeGrafter"/>
</dbReference>
<dbReference type="EMBL" id="DQ085818">
    <property type="protein sequence ID" value="AAZ22636.1"/>
    <property type="molecule type" value="mRNA"/>
</dbReference>
<accession>Q45Z48</accession>
<dbReference type="Gene3D" id="1.20.90.10">
    <property type="entry name" value="Phospholipase A2 domain"/>
    <property type="match status" value="1"/>
</dbReference>
<dbReference type="CDD" id="cd00125">
    <property type="entry name" value="PLA2c"/>
    <property type="match status" value="1"/>
</dbReference>
<evidence type="ECO:0000256" key="1">
    <source>
        <dbReference type="ARBA" id="ARBA00004613"/>
    </source>
</evidence>
<evidence type="ECO:0000256" key="7">
    <source>
        <dbReference type="RuleBase" id="RU003654"/>
    </source>
</evidence>
<dbReference type="GO" id="GO:0005543">
    <property type="term" value="F:phospholipid binding"/>
    <property type="evidence" value="ECO:0007669"/>
    <property type="project" value="TreeGrafter"/>
</dbReference>
<evidence type="ECO:0000256" key="4">
    <source>
        <dbReference type="PIRSR" id="PIRSR601211-1"/>
    </source>
</evidence>
<protein>
    <submittedName>
        <fullName evidence="10">PLA-6</fullName>
    </submittedName>
</protein>
<evidence type="ECO:0000256" key="5">
    <source>
        <dbReference type="PIRSR" id="PIRSR601211-2"/>
    </source>
</evidence>
<evidence type="ECO:0000256" key="2">
    <source>
        <dbReference type="ARBA" id="ARBA00022525"/>
    </source>
</evidence>
<name>Q45Z48_OXYSU</name>
<dbReference type="SUPFAM" id="SSF48619">
    <property type="entry name" value="Phospholipase A2, PLA2"/>
    <property type="match status" value="1"/>
</dbReference>
<feature type="disulfide bond" evidence="6">
    <location>
        <begin position="78"/>
        <end position="119"/>
    </location>
</feature>
<keyword evidence="8" id="KW-0732">Signal</keyword>
<keyword evidence="3 6" id="KW-1015">Disulfide bond</keyword>
<feature type="binding site" evidence="5">
    <location>
        <position position="55"/>
    </location>
    <ligand>
        <name>Ca(2+)</name>
        <dbReference type="ChEBI" id="CHEBI:29108"/>
    </ligand>
</feature>
<evidence type="ECO:0000256" key="8">
    <source>
        <dbReference type="RuleBase" id="RU361236"/>
    </source>
</evidence>
<dbReference type="GO" id="GO:0016042">
    <property type="term" value="P:lipid catabolic process"/>
    <property type="evidence" value="ECO:0007669"/>
    <property type="project" value="InterPro"/>
</dbReference>
<dbReference type="InterPro" id="IPR001211">
    <property type="entry name" value="PLA2"/>
</dbReference>
<dbReference type="GO" id="GO:0006644">
    <property type="term" value="P:phospholipid metabolic process"/>
    <property type="evidence" value="ECO:0007669"/>
    <property type="project" value="InterPro"/>
</dbReference>
<proteinExistence type="evidence at transcript level"/>
<comment type="cofactor">
    <cofactor evidence="5">
        <name>Ca(2+)</name>
        <dbReference type="ChEBI" id="CHEBI:29108"/>
    </cofactor>
    <text evidence="5">Binds 1 Ca(2+) ion per subunit.</text>
</comment>
<feature type="disulfide bond" evidence="6">
    <location>
        <begin position="106"/>
        <end position="117"/>
    </location>
</feature>
<feature type="binding site" evidence="5">
    <location>
        <position position="59"/>
    </location>
    <ligand>
        <name>Ca(2+)</name>
        <dbReference type="ChEBI" id="CHEBI:29108"/>
    </ligand>
</feature>